<dbReference type="Pfam" id="PF01887">
    <property type="entry name" value="SAM_HAT_N"/>
    <property type="match status" value="1"/>
</dbReference>
<feature type="domain" description="S-adenosyl-l-methionine hydroxide adenosyltransferase N-terminal" evidence="3">
    <location>
        <begin position="5"/>
        <end position="141"/>
    </location>
</feature>
<evidence type="ECO:0000313" key="6">
    <source>
        <dbReference type="Proteomes" id="UP000770889"/>
    </source>
</evidence>
<accession>A0A944M874</accession>
<keyword evidence="1" id="KW-0949">S-adenosyl-L-methionine</keyword>
<dbReference type="SUPFAM" id="SSF102522">
    <property type="entry name" value="Bacterial fluorinating enzyme, N-terminal domain"/>
    <property type="match status" value="1"/>
</dbReference>
<protein>
    <submittedName>
        <fullName evidence="5">SAM-dependent chlorinase/fluorinase</fullName>
    </submittedName>
</protein>
<dbReference type="Gene3D" id="2.40.30.90">
    <property type="entry name" value="Bacterial fluorinating enzyme like"/>
    <property type="match status" value="1"/>
</dbReference>
<dbReference type="InterPro" id="IPR023227">
    <property type="entry name" value="SAM_OH_AdoTrfase_C_sf"/>
</dbReference>
<name>A0A944M874_9GAMM</name>
<gene>
    <name evidence="5" type="ORF">KME65_09625</name>
</gene>
<evidence type="ECO:0000259" key="4">
    <source>
        <dbReference type="Pfam" id="PF20257"/>
    </source>
</evidence>
<evidence type="ECO:0000259" key="3">
    <source>
        <dbReference type="Pfam" id="PF01887"/>
    </source>
</evidence>
<dbReference type="InterPro" id="IPR046470">
    <property type="entry name" value="SAM_HAT_C"/>
</dbReference>
<proteinExistence type="inferred from homology"/>
<comment type="caution">
    <text evidence="5">The sequence shown here is derived from an EMBL/GenBank/DDBJ whole genome shotgun (WGS) entry which is preliminary data.</text>
</comment>
<dbReference type="SUPFAM" id="SSF101852">
    <property type="entry name" value="Bacterial fluorinating enzyme, C-terminal domain"/>
    <property type="match status" value="1"/>
</dbReference>
<evidence type="ECO:0000313" key="5">
    <source>
        <dbReference type="EMBL" id="MBT2989211.1"/>
    </source>
</evidence>
<dbReference type="PANTHER" id="PTHR35092:SF1">
    <property type="entry name" value="CHLORINASE MJ1651"/>
    <property type="match status" value="1"/>
</dbReference>
<dbReference type="PIRSF" id="PIRSF006779">
    <property type="entry name" value="UCP006779"/>
    <property type="match status" value="1"/>
</dbReference>
<evidence type="ECO:0000256" key="2">
    <source>
        <dbReference type="ARBA" id="ARBA00024035"/>
    </source>
</evidence>
<comment type="similarity">
    <text evidence="2">Belongs to the SAM hydrolase / SAM-dependent halogenase family.</text>
</comment>
<dbReference type="Pfam" id="PF20257">
    <property type="entry name" value="SAM_HAT_C"/>
    <property type="match status" value="1"/>
</dbReference>
<dbReference type="PANTHER" id="PTHR35092">
    <property type="entry name" value="CHLORINASE MJ1651"/>
    <property type="match status" value="1"/>
</dbReference>
<sequence>MIASYTDFGTTGPYLGQMHAVIATQAPRVPRITLMADAPMFDPVSAGILLSYLCDNLPDQTLILAVVDPGVGGERRPLMIRGAKLQFVGPDNGLFVPVVRRYEDCLIEAIDWRPSRLSDSFHGRDLFAPVAAALATGKAVAGIPVEPRELAGYDSNHDSNRVIYIDAYGNAMTGIEADGLSDERTISVNGKALRYARTFSEVPAGQPFWYRNSNGLVEFAVNRGSVSRLLNLRPGMPVQF</sequence>
<dbReference type="Proteomes" id="UP000770889">
    <property type="component" value="Unassembled WGS sequence"/>
</dbReference>
<reference evidence="5 6" key="1">
    <citation type="submission" date="2021-05" db="EMBL/GenBank/DDBJ databases">
        <title>Genetic and Functional Diversity in Clade A Lucinid endosymbionts from the Bahamas.</title>
        <authorList>
            <person name="Giani N.M."/>
            <person name="Engel A.S."/>
            <person name="Campbell B.J."/>
        </authorList>
    </citation>
    <scope>NUCLEOTIDE SEQUENCE [LARGE SCALE GENOMIC DNA]</scope>
    <source>
        <strain evidence="5">LUC16012Gg_MoonRockCtena</strain>
    </source>
</reference>
<dbReference type="Gene3D" id="3.40.50.10790">
    <property type="entry name" value="S-adenosyl-l-methionine hydroxide adenosyltransferase, N-terminal"/>
    <property type="match status" value="1"/>
</dbReference>
<organism evidence="5 6">
    <name type="scientific">Candidatus Thiodiazotropha taylori</name>
    <dbReference type="NCBI Taxonomy" id="2792791"/>
    <lineage>
        <taxon>Bacteria</taxon>
        <taxon>Pseudomonadati</taxon>
        <taxon>Pseudomonadota</taxon>
        <taxon>Gammaproteobacteria</taxon>
        <taxon>Chromatiales</taxon>
        <taxon>Sedimenticolaceae</taxon>
        <taxon>Candidatus Thiodiazotropha</taxon>
    </lineage>
</organism>
<dbReference type="EMBL" id="JAHHGM010000007">
    <property type="protein sequence ID" value="MBT2989211.1"/>
    <property type="molecule type" value="Genomic_DNA"/>
</dbReference>
<evidence type="ECO:0000256" key="1">
    <source>
        <dbReference type="ARBA" id="ARBA00022691"/>
    </source>
</evidence>
<dbReference type="InterPro" id="IPR023228">
    <property type="entry name" value="SAM_OH_AdoTrfase_N_sf"/>
</dbReference>
<dbReference type="AlphaFoldDB" id="A0A944M874"/>
<feature type="domain" description="S-adenosyl-l-methionine hydroxide adenosyltransferase C-terminal" evidence="4">
    <location>
        <begin position="161"/>
        <end position="239"/>
    </location>
</feature>
<dbReference type="InterPro" id="IPR046469">
    <property type="entry name" value="SAM_HAT_N"/>
</dbReference>
<dbReference type="InterPro" id="IPR002747">
    <property type="entry name" value="SAM_OH_AdoTrfase"/>
</dbReference>